<keyword evidence="4" id="KW-1185">Reference proteome</keyword>
<dbReference type="CDD" id="cd07341">
    <property type="entry name" value="M56_BlaR1_MecR1_like"/>
    <property type="match status" value="1"/>
</dbReference>
<protein>
    <recommendedName>
        <fullName evidence="2">Peptidase M56 domain-containing protein</fullName>
    </recommendedName>
</protein>
<dbReference type="STRING" id="1235802.C823_04103"/>
<organism evidence="3 4">
    <name type="scientific">Eubacterium plexicaudatum ASF492</name>
    <dbReference type="NCBI Taxonomy" id="1235802"/>
    <lineage>
        <taxon>Bacteria</taxon>
        <taxon>Bacillati</taxon>
        <taxon>Bacillota</taxon>
        <taxon>Clostridia</taxon>
        <taxon>Eubacteriales</taxon>
        <taxon>Eubacteriaceae</taxon>
        <taxon>Eubacterium</taxon>
    </lineage>
</organism>
<dbReference type="PATRIC" id="fig|1235802.3.peg.4355"/>
<feature type="domain" description="Peptidase M56" evidence="2">
    <location>
        <begin position="7"/>
        <end position="315"/>
    </location>
</feature>
<comment type="caution">
    <text evidence="3">The sequence shown here is derived from an EMBL/GenBank/DDBJ whole genome shotgun (WGS) entry which is preliminary data.</text>
</comment>
<dbReference type="Proteomes" id="UP000012589">
    <property type="component" value="Unassembled WGS sequence"/>
</dbReference>
<evidence type="ECO:0000313" key="4">
    <source>
        <dbReference type="Proteomes" id="UP000012589"/>
    </source>
</evidence>
<dbReference type="InterPro" id="IPR052173">
    <property type="entry name" value="Beta-lactam_resp_regulator"/>
</dbReference>
<dbReference type="Pfam" id="PF05569">
    <property type="entry name" value="Peptidase_M56"/>
    <property type="match status" value="1"/>
</dbReference>
<keyword evidence="1" id="KW-0472">Membrane</keyword>
<keyword evidence="1" id="KW-0812">Transmembrane</keyword>
<evidence type="ECO:0000256" key="1">
    <source>
        <dbReference type="SAM" id="Phobius"/>
    </source>
</evidence>
<dbReference type="eggNOG" id="COG4219">
    <property type="taxonomic scope" value="Bacteria"/>
</dbReference>
<feature type="transmembrane region" description="Helical" evidence="1">
    <location>
        <begin position="6"/>
        <end position="25"/>
    </location>
</feature>
<dbReference type="AlphaFoldDB" id="N2A1J9"/>
<keyword evidence="1" id="KW-1133">Transmembrane helix</keyword>
<feature type="transmembrane region" description="Helical" evidence="1">
    <location>
        <begin position="117"/>
        <end position="137"/>
    </location>
</feature>
<feature type="transmembrane region" description="Helical" evidence="1">
    <location>
        <begin position="326"/>
        <end position="348"/>
    </location>
</feature>
<sequence>MSDFLKTLLSLSLSGTLLTLLLLLLKQLYKNRFGKCWQYYIWLAVALRFLLPFAPVHTPVNTLFRAAETTVTGSLPNPTANQTMQPQPEPATALPVEEHTDIPATHPAKTDAPLWNAHKISACIFYAWLLAAIWMFLRSSLAYRRFVRYIRTEGTMVSDIHMLNLLAKCKEKCGIRRPVELYCLPHPASPVMTGFFHPCIAIGSSRFGDSDLVFIFMHELTHYKRRDLIYKWLIRTVVCVHWFNPFVRLLEQETGKACELSCDEAVIRSLNKEEKTAYGNTLLLCSKANLCPTGASSSLTLTEGAKQLKERLGAIMNEQKKNKKTAVAAAIVTAGICFGSAMIGAYVIPVNSAAKTGQTQNHVQPGSPAKNSLLSEELLIEFHSLLALQTDTYRNMTIQEFRENAVSELDTPQGRALLWEAALQDSIRFYRFTDENAFFLCNTLLPLTGGKWKTTTITSAGAERSLKGGLTAQLEFNATLKILNADILISEYEQIYRELHQVAQDFLSSQPEAALASAAASSTKKIEKKAEKELKKYAKTVSQAKNITLSIDKCMYGPEDSIPAYVKNVLTLKTDDYQNMKLTDFFEYVTMRYEADQSLWEAKNRLAHEDYDRLKNRLSEEDYNFLTVTLPCTERESTYPSDRVGNIPADFGGRYELPYPKLETLISFEWCVRYEPSDPDMTVGQRDRIILNVVHGMDAFVADTPKSTDISSTDYLKKMRSCLDRLILENSGRGLDMTVFQCMGPGSEF</sequence>
<dbReference type="InterPro" id="IPR008756">
    <property type="entry name" value="Peptidase_M56"/>
</dbReference>
<proteinExistence type="predicted"/>
<gene>
    <name evidence="3" type="ORF">C823_04103</name>
</gene>
<dbReference type="EMBL" id="AQFT01000124">
    <property type="protein sequence ID" value="EMZ22016.1"/>
    <property type="molecule type" value="Genomic_DNA"/>
</dbReference>
<dbReference type="PANTHER" id="PTHR34978:SF3">
    <property type="entry name" value="SLR0241 PROTEIN"/>
    <property type="match status" value="1"/>
</dbReference>
<evidence type="ECO:0000313" key="3">
    <source>
        <dbReference type="EMBL" id="EMZ22016.1"/>
    </source>
</evidence>
<reference evidence="3 4" key="1">
    <citation type="journal article" date="2014" name="Genome Announc.">
        <title>Draft genome sequences of the altered schaedler flora, a defined bacterial community from gnotobiotic mice.</title>
        <authorList>
            <person name="Wannemuehler M.J."/>
            <person name="Overstreet A.M."/>
            <person name="Ward D.V."/>
            <person name="Phillips G.J."/>
        </authorList>
    </citation>
    <scope>NUCLEOTIDE SEQUENCE [LARGE SCALE GENOMIC DNA]</scope>
    <source>
        <strain evidence="3 4">ASF492</strain>
    </source>
</reference>
<accession>N2A1J9</accession>
<feature type="transmembrane region" description="Helical" evidence="1">
    <location>
        <begin position="37"/>
        <end position="54"/>
    </location>
</feature>
<dbReference type="PANTHER" id="PTHR34978">
    <property type="entry name" value="POSSIBLE SENSOR-TRANSDUCER PROTEIN BLAR"/>
    <property type="match status" value="1"/>
</dbReference>
<dbReference type="OrthoDB" id="9804799at2"/>
<evidence type="ECO:0000259" key="2">
    <source>
        <dbReference type="Pfam" id="PF05569"/>
    </source>
</evidence>
<name>N2A1J9_9FIRM</name>
<dbReference type="HOGENOM" id="CLU_010662_0_0_9"/>